<keyword evidence="2 5" id="KW-0812">Transmembrane</keyword>
<dbReference type="PANTHER" id="PTHR10989:SF16">
    <property type="entry name" value="AT02829P-RELATED"/>
    <property type="match status" value="1"/>
</dbReference>
<accession>A0AAV9X7S2</accession>
<evidence type="ECO:0000313" key="6">
    <source>
        <dbReference type="EMBL" id="KAK6538127.1"/>
    </source>
</evidence>
<keyword evidence="3 5" id="KW-1133">Transmembrane helix</keyword>
<gene>
    <name evidence="6" type="ORF">TWF694_011009</name>
</gene>
<proteinExistence type="predicted"/>
<comment type="subcellular location">
    <subcellularLocation>
        <location evidence="1">Endomembrane system</location>
        <topology evidence="1">Multi-pass membrane protein</topology>
    </subcellularLocation>
</comment>
<evidence type="ECO:0000256" key="3">
    <source>
        <dbReference type="ARBA" id="ARBA00022989"/>
    </source>
</evidence>
<evidence type="ECO:0000256" key="2">
    <source>
        <dbReference type="ARBA" id="ARBA00022692"/>
    </source>
</evidence>
<evidence type="ECO:0000256" key="1">
    <source>
        <dbReference type="ARBA" id="ARBA00004127"/>
    </source>
</evidence>
<dbReference type="AlphaFoldDB" id="A0AAV9X7S2"/>
<organism evidence="6 7">
    <name type="scientific">Orbilia ellipsospora</name>
    <dbReference type="NCBI Taxonomy" id="2528407"/>
    <lineage>
        <taxon>Eukaryota</taxon>
        <taxon>Fungi</taxon>
        <taxon>Dikarya</taxon>
        <taxon>Ascomycota</taxon>
        <taxon>Pezizomycotina</taxon>
        <taxon>Orbiliomycetes</taxon>
        <taxon>Orbiliales</taxon>
        <taxon>Orbiliaceae</taxon>
        <taxon>Orbilia</taxon>
    </lineage>
</organism>
<dbReference type="Pfam" id="PF04750">
    <property type="entry name" value="Far-17a_AIG1"/>
    <property type="match status" value="1"/>
</dbReference>
<feature type="transmembrane region" description="Helical" evidence="5">
    <location>
        <begin position="42"/>
        <end position="62"/>
    </location>
</feature>
<dbReference type="PANTHER" id="PTHR10989">
    <property type="entry name" value="ANDROGEN-INDUCED PROTEIN 1-RELATED"/>
    <property type="match status" value="1"/>
</dbReference>
<name>A0AAV9X7S2_9PEZI</name>
<evidence type="ECO:0000256" key="4">
    <source>
        <dbReference type="ARBA" id="ARBA00023136"/>
    </source>
</evidence>
<evidence type="ECO:0000256" key="5">
    <source>
        <dbReference type="SAM" id="Phobius"/>
    </source>
</evidence>
<dbReference type="InterPro" id="IPR006838">
    <property type="entry name" value="ADTRP_AIG1"/>
</dbReference>
<reference evidence="6 7" key="1">
    <citation type="submission" date="2019-10" db="EMBL/GenBank/DDBJ databases">
        <authorList>
            <person name="Palmer J.M."/>
        </authorList>
    </citation>
    <scope>NUCLEOTIDE SEQUENCE [LARGE SCALE GENOMIC DNA]</scope>
    <source>
        <strain evidence="6 7">TWF694</strain>
    </source>
</reference>
<keyword evidence="7" id="KW-1185">Reference proteome</keyword>
<comment type="caution">
    <text evidence="6">The sequence shown here is derived from an EMBL/GenBank/DDBJ whole genome shotgun (WGS) entry which is preliminary data.</text>
</comment>
<dbReference type="EMBL" id="JAVHJO010000008">
    <property type="protein sequence ID" value="KAK6538127.1"/>
    <property type="molecule type" value="Genomic_DNA"/>
</dbReference>
<dbReference type="Proteomes" id="UP001365542">
    <property type="component" value="Unassembled WGS sequence"/>
</dbReference>
<feature type="transmembrane region" description="Helical" evidence="5">
    <location>
        <begin position="74"/>
        <end position="99"/>
    </location>
</feature>
<evidence type="ECO:0000313" key="7">
    <source>
        <dbReference type="Proteomes" id="UP001365542"/>
    </source>
</evidence>
<sequence>MATTGDLLAEKLQNAERVAAEGMEQLIRRHPLQRLESPSKTVSAVIHILGILNFMGCFRYLMQFPTHINDSTGWHFQYLTIIGLTLATITFVLGLLSDLLASPRLFAYKNLFSVCGAPMEILITILYWGISAIDRHLVVPPEIHIEPSVDLMFHCFPAVFMFLDLMLLSPPWTIKALPAFGLSGGIAVGYWWWINYCHSYNGFYPYPIFELLDTPKRAMLFAGSAVTMAVMTMVLKGAYGVLNGFEVMEVAGKPYMPKSKKEL</sequence>
<dbReference type="GO" id="GO:0016020">
    <property type="term" value="C:membrane"/>
    <property type="evidence" value="ECO:0007669"/>
    <property type="project" value="InterPro"/>
</dbReference>
<keyword evidence="4 5" id="KW-0472">Membrane</keyword>
<evidence type="ECO:0008006" key="8">
    <source>
        <dbReference type="Google" id="ProtNLM"/>
    </source>
</evidence>
<feature type="transmembrane region" description="Helical" evidence="5">
    <location>
        <begin position="111"/>
        <end position="131"/>
    </location>
</feature>
<feature type="transmembrane region" description="Helical" evidence="5">
    <location>
        <begin position="176"/>
        <end position="194"/>
    </location>
</feature>
<feature type="transmembrane region" description="Helical" evidence="5">
    <location>
        <begin position="218"/>
        <end position="239"/>
    </location>
</feature>
<protein>
    <recommendedName>
        <fullName evidence="8">Integral membrane protein</fullName>
    </recommendedName>
</protein>
<dbReference type="GO" id="GO:0012505">
    <property type="term" value="C:endomembrane system"/>
    <property type="evidence" value="ECO:0007669"/>
    <property type="project" value="UniProtKB-SubCell"/>
</dbReference>